<dbReference type="AlphaFoldDB" id="A0A376Y648"/>
<sequence>MAVQAFVEAKAQQAEFNHLIWQIRSEHVTSSDDPFASEEGNACRQYVQQLSQTLWLGGISQPLIHYEAAFNRALQAAETCNWRWVSESLRQLAPALMPSTPAPATIMPENAYISLRH</sequence>
<evidence type="ECO:0000313" key="2">
    <source>
        <dbReference type="Proteomes" id="UP000254785"/>
    </source>
</evidence>
<evidence type="ECO:0000313" key="1">
    <source>
        <dbReference type="EMBL" id="STJ79831.1"/>
    </source>
</evidence>
<protein>
    <submittedName>
        <fullName evidence="1">Zinc finger SWIM domain-containing protein</fullName>
    </submittedName>
</protein>
<reference evidence="1 2" key="1">
    <citation type="submission" date="2018-06" db="EMBL/GenBank/DDBJ databases">
        <authorList>
            <consortium name="Pathogen Informatics"/>
            <person name="Doyle S."/>
        </authorList>
    </citation>
    <scope>NUCLEOTIDE SEQUENCE [LARGE SCALE GENOMIC DNA]</scope>
    <source>
        <strain evidence="1 2">NCTC9117</strain>
    </source>
</reference>
<gene>
    <name evidence="1" type="ORF">NCTC9117_02420</name>
</gene>
<proteinExistence type="predicted"/>
<organism evidence="1 2">
    <name type="scientific">Escherichia coli</name>
    <dbReference type="NCBI Taxonomy" id="562"/>
    <lineage>
        <taxon>Bacteria</taxon>
        <taxon>Pseudomonadati</taxon>
        <taxon>Pseudomonadota</taxon>
        <taxon>Gammaproteobacteria</taxon>
        <taxon>Enterobacterales</taxon>
        <taxon>Enterobacteriaceae</taxon>
        <taxon>Escherichia</taxon>
    </lineage>
</organism>
<dbReference type="EMBL" id="UGDC01000003">
    <property type="protein sequence ID" value="STJ79831.1"/>
    <property type="molecule type" value="Genomic_DNA"/>
</dbReference>
<accession>A0A376Y648</accession>
<name>A0A376Y648_ECOLX</name>
<dbReference type="Proteomes" id="UP000254785">
    <property type="component" value="Unassembled WGS sequence"/>
</dbReference>